<organism evidence="1">
    <name type="scientific">Myoviridae sp. ct6eX13</name>
    <dbReference type="NCBI Taxonomy" id="2827660"/>
    <lineage>
        <taxon>Viruses</taxon>
        <taxon>Duplodnaviria</taxon>
        <taxon>Heunggongvirae</taxon>
        <taxon>Uroviricota</taxon>
        <taxon>Caudoviricetes</taxon>
    </lineage>
</organism>
<name>A0A8S5T505_9CAUD</name>
<dbReference type="EMBL" id="BK032750">
    <property type="protein sequence ID" value="DAF58334.1"/>
    <property type="molecule type" value="Genomic_DNA"/>
</dbReference>
<sequence length="124" mass="13534">MISYRFKASGVDLAPYVERDGYTTAVTPVFTDKVTTMDGVDHCSLLRLRGSVTVKLNPQSATAAARICAALLQHPVTVEYFCLQRQAVVVASMQAPAQTAQFLSRCLAGGQRWVQAKNITLEEL</sequence>
<reference evidence="1" key="1">
    <citation type="journal article" date="2021" name="Proc. Natl. Acad. Sci. U.S.A.">
        <title>A Catalog of Tens of Thousands of Viruses from Human Metagenomes Reveals Hidden Associations with Chronic Diseases.</title>
        <authorList>
            <person name="Tisza M.J."/>
            <person name="Buck C.B."/>
        </authorList>
    </citation>
    <scope>NUCLEOTIDE SEQUENCE</scope>
    <source>
        <strain evidence="1">Ct6eX13</strain>
    </source>
</reference>
<proteinExistence type="predicted"/>
<accession>A0A8S5T505</accession>
<protein>
    <submittedName>
        <fullName evidence="1">Uncharacterized protein</fullName>
    </submittedName>
</protein>
<evidence type="ECO:0000313" key="1">
    <source>
        <dbReference type="EMBL" id="DAF58334.1"/>
    </source>
</evidence>